<gene>
    <name evidence="1" type="ORF">BEL05_04855</name>
</gene>
<comment type="caution">
    <text evidence="1">The sequence shown here is derived from an EMBL/GenBank/DDBJ whole genome shotgun (WGS) entry which is preliminary data.</text>
</comment>
<accession>A0A1E5IP88</accession>
<proteinExistence type="predicted"/>
<name>A0A1E5IP88_SHECO</name>
<evidence type="ECO:0000313" key="2">
    <source>
        <dbReference type="Proteomes" id="UP000095230"/>
    </source>
</evidence>
<dbReference type="OrthoDB" id="6265565at2"/>
<reference evidence="1 2" key="1">
    <citation type="submission" date="2016-07" db="EMBL/GenBank/DDBJ databases">
        <title>Whole-genome of two Shewanella species isolated from a digestive organ of sea cucumber Apostichopus japonicus Selenka 1867.</title>
        <authorList>
            <person name="Hong H.-H."/>
            <person name="Choi H."/>
            <person name="Cheon S."/>
            <person name="Oh J.-S."/>
            <person name="Lee H.-G."/>
            <person name="Park C."/>
        </authorList>
    </citation>
    <scope>NUCLEOTIDE SEQUENCE [LARGE SCALE GENOMIC DNA]</scope>
    <source>
        <strain evidence="1 2">CSB03KR</strain>
    </source>
</reference>
<dbReference type="RefSeq" id="WP_069672122.1">
    <property type="nucleotide sequence ID" value="NZ_MCBT01000048.1"/>
</dbReference>
<protein>
    <submittedName>
        <fullName evidence="1">Uncharacterized protein</fullName>
    </submittedName>
</protein>
<sequence>MLFNFRNAHNYLYSYSHAVKFKTLFNDDPRLICDYFGVTKATAYRWINEGKPTNSTALRLLDIAASGFMPCNNHWDGFFIFGGSLVTPSGYVVQAWELDVMCETLERVPTADKLINKPRNFKPWRDREPDFVKRFHSGK</sequence>
<dbReference type="Proteomes" id="UP000095230">
    <property type="component" value="Unassembled WGS sequence"/>
</dbReference>
<organism evidence="1 2">
    <name type="scientific">Shewanella colwelliana</name>
    <name type="common">Alteromonas colwelliana</name>
    <dbReference type="NCBI Taxonomy" id="23"/>
    <lineage>
        <taxon>Bacteria</taxon>
        <taxon>Pseudomonadati</taxon>
        <taxon>Pseudomonadota</taxon>
        <taxon>Gammaproteobacteria</taxon>
        <taxon>Alteromonadales</taxon>
        <taxon>Shewanellaceae</taxon>
        <taxon>Shewanella</taxon>
    </lineage>
</organism>
<dbReference type="EMBL" id="MCBT01000048">
    <property type="protein sequence ID" value="OEG72310.1"/>
    <property type="molecule type" value="Genomic_DNA"/>
</dbReference>
<evidence type="ECO:0000313" key="1">
    <source>
        <dbReference type="EMBL" id="OEG72310.1"/>
    </source>
</evidence>
<dbReference type="AlphaFoldDB" id="A0A1E5IP88"/>